<feature type="domain" description="WH2" evidence="2">
    <location>
        <begin position="316"/>
        <end position="333"/>
    </location>
</feature>
<sequence length="384" mass="44407">MMRQKEGEGDFTKINNEKRRIVNNGSIFLTPKENGELFNLLDIDEYAICCGVCGIFKTNKHFSPGWEMIGRGIVVYIKDYSKKLYSLKLFCLTTKRCVWEYILHTNFMPVFGFERKDTLEFESKGLIYCIYFSNRGEAQLFYKLFKKKFERDDNQQLIHDKKVTENDISFSSKFSHLLNMDCTGDDKMSNINSNNKIVRDTDRSVKELLEAAGFDYIKMKEKDIKFARSFVKEYEKRRNESKSNLMPNNSPISLLSNTNSKNDNFKMIPASLNGEITISNKTLPIPPPLPSSMNGKRNISSRNSDNFKLSFNNGSNCSDLMEQIRHGKILKHVNDTVKLQQSAKKENSTDLNTSLTEALRKVMNERRKNIYESDSSSSSNEDWN</sequence>
<keyword evidence="3" id="KW-1185">Reference proteome</keyword>
<reference evidence="3" key="1">
    <citation type="submission" date="2014-07" db="EMBL/GenBank/DDBJ databases">
        <authorList>
            <person name="Martin A.A"/>
            <person name="De Silva N."/>
        </authorList>
    </citation>
    <scope>NUCLEOTIDE SEQUENCE</scope>
</reference>
<dbReference type="Proteomes" id="UP000035680">
    <property type="component" value="Unassembled WGS sequence"/>
</dbReference>
<protein>
    <submittedName>
        <fullName evidence="4">WASp (inferred by orthology to a D. melanogaster protein)</fullName>
    </submittedName>
</protein>
<dbReference type="Gene3D" id="2.30.29.30">
    <property type="entry name" value="Pleckstrin-homology domain (PH domain)/Phosphotyrosine-binding domain (PTB)"/>
    <property type="match status" value="1"/>
</dbReference>
<dbReference type="STRING" id="75913.A0A0K0G1N6"/>
<evidence type="ECO:0000313" key="4">
    <source>
        <dbReference type="WBParaSite" id="SVE_1862700.1"/>
    </source>
</evidence>
<accession>A0A0K0G1N6</accession>
<name>A0A0K0G1N6_STRVS</name>
<organism evidence="3 4">
    <name type="scientific">Strongyloides venezuelensis</name>
    <name type="common">Threadworm</name>
    <dbReference type="NCBI Taxonomy" id="75913"/>
    <lineage>
        <taxon>Eukaryota</taxon>
        <taxon>Metazoa</taxon>
        <taxon>Ecdysozoa</taxon>
        <taxon>Nematoda</taxon>
        <taxon>Chromadorea</taxon>
        <taxon>Rhabditida</taxon>
        <taxon>Tylenchina</taxon>
        <taxon>Panagrolaimomorpha</taxon>
        <taxon>Strongyloidoidea</taxon>
        <taxon>Strongyloididae</taxon>
        <taxon>Strongyloides</taxon>
    </lineage>
</organism>
<dbReference type="InterPro" id="IPR003124">
    <property type="entry name" value="WH2_dom"/>
</dbReference>
<dbReference type="Pfam" id="PF00568">
    <property type="entry name" value="WH1"/>
    <property type="match status" value="1"/>
</dbReference>
<dbReference type="InterPro" id="IPR000697">
    <property type="entry name" value="WH1/EVH1_dom"/>
</dbReference>
<dbReference type="WBParaSite" id="SVE_1862700.1">
    <property type="protein sequence ID" value="SVE_1862700.1"/>
    <property type="gene ID" value="SVE_1862700"/>
</dbReference>
<reference evidence="4" key="2">
    <citation type="submission" date="2015-08" db="UniProtKB">
        <authorList>
            <consortium name="WormBaseParasite"/>
        </authorList>
    </citation>
    <scope>IDENTIFICATION</scope>
</reference>
<proteinExistence type="predicted"/>
<dbReference type="Gene3D" id="3.90.810.10">
    <property type="entry name" value="CRIB domain"/>
    <property type="match status" value="1"/>
</dbReference>
<evidence type="ECO:0000259" key="2">
    <source>
        <dbReference type="PROSITE" id="PS51082"/>
    </source>
</evidence>
<evidence type="ECO:0000259" key="1">
    <source>
        <dbReference type="PROSITE" id="PS50229"/>
    </source>
</evidence>
<dbReference type="GO" id="GO:0003779">
    <property type="term" value="F:actin binding"/>
    <property type="evidence" value="ECO:0007669"/>
    <property type="project" value="InterPro"/>
</dbReference>
<dbReference type="SUPFAM" id="SSF50729">
    <property type="entry name" value="PH domain-like"/>
    <property type="match status" value="1"/>
</dbReference>
<dbReference type="AlphaFoldDB" id="A0A0K0G1N6"/>
<dbReference type="InterPro" id="IPR011993">
    <property type="entry name" value="PH-like_dom_sf"/>
</dbReference>
<feature type="domain" description="WH1" evidence="1">
    <location>
        <begin position="40"/>
        <end position="152"/>
    </location>
</feature>
<dbReference type="PROSITE" id="PS50229">
    <property type="entry name" value="WH1"/>
    <property type="match status" value="1"/>
</dbReference>
<evidence type="ECO:0000313" key="3">
    <source>
        <dbReference type="Proteomes" id="UP000035680"/>
    </source>
</evidence>
<dbReference type="PROSITE" id="PS51082">
    <property type="entry name" value="WH2"/>
    <property type="match status" value="1"/>
</dbReference>
<dbReference type="InterPro" id="IPR036936">
    <property type="entry name" value="CRIB_dom_sf"/>
</dbReference>